<keyword evidence="1" id="KW-1133">Transmembrane helix</keyword>
<evidence type="ECO:0000256" key="1">
    <source>
        <dbReference type="SAM" id="Phobius"/>
    </source>
</evidence>
<accession>A0A660SCG9</accession>
<evidence type="ECO:0000313" key="3">
    <source>
        <dbReference type="Proteomes" id="UP000268469"/>
    </source>
</evidence>
<protein>
    <recommendedName>
        <fullName evidence="4">Lycopene cyclase domain-containing protein</fullName>
    </recommendedName>
</protein>
<feature type="non-terminal residue" evidence="2">
    <location>
        <position position="1"/>
    </location>
</feature>
<dbReference type="AlphaFoldDB" id="A0A660SCG9"/>
<feature type="transmembrane region" description="Helical" evidence="1">
    <location>
        <begin position="92"/>
        <end position="112"/>
    </location>
</feature>
<reference evidence="2 3" key="1">
    <citation type="submission" date="2018-06" db="EMBL/GenBank/DDBJ databases">
        <title>Extensive metabolic versatility and redundancy in microbially diverse, dynamic hydrothermal sediments.</title>
        <authorList>
            <person name="Dombrowski N."/>
            <person name="Teske A."/>
            <person name="Baker B.J."/>
        </authorList>
    </citation>
    <scope>NUCLEOTIDE SEQUENCE [LARGE SCALE GENOMIC DNA]</scope>
    <source>
        <strain evidence="2">B36_G15</strain>
    </source>
</reference>
<keyword evidence="1" id="KW-0812">Transmembrane</keyword>
<evidence type="ECO:0008006" key="4">
    <source>
        <dbReference type="Google" id="ProtNLM"/>
    </source>
</evidence>
<feature type="transmembrane region" description="Helical" evidence="1">
    <location>
        <begin position="55"/>
        <end position="71"/>
    </location>
</feature>
<keyword evidence="1" id="KW-0472">Membrane</keyword>
<comment type="caution">
    <text evidence="2">The sequence shown here is derived from an EMBL/GenBank/DDBJ whole genome shotgun (WGS) entry which is preliminary data.</text>
</comment>
<sequence>AFATIGPGLLETRQVVEEGVIDKVGGRPLRIPPSPLLILLGATFLLLILLLPSRIAGYLGVLLWLSFFFIFDPINGRRGNRSIITEASRGKYHLLLSLLLAGIICGFLWEFWNYWARARWVYSLPYSFGPRIFEMPLFGYLGFPLLALEYFAFYSLSFGWKGGEDAHYND</sequence>
<dbReference type="EMBL" id="QNBE01000169">
    <property type="protein sequence ID" value="RKX68387.1"/>
    <property type="molecule type" value="Genomic_DNA"/>
</dbReference>
<organism evidence="2 3">
    <name type="scientific">candidate division WOR-3 bacterium</name>
    <dbReference type="NCBI Taxonomy" id="2052148"/>
    <lineage>
        <taxon>Bacteria</taxon>
        <taxon>Bacteria division WOR-3</taxon>
    </lineage>
</organism>
<dbReference type="Proteomes" id="UP000268469">
    <property type="component" value="Unassembled WGS sequence"/>
</dbReference>
<proteinExistence type="predicted"/>
<feature type="transmembrane region" description="Helical" evidence="1">
    <location>
        <begin position="31"/>
        <end position="49"/>
    </location>
</feature>
<gene>
    <name evidence="2" type="ORF">DRP53_10875</name>
</gene>
<feature type="transmembrane region" description="Helical" evidence="1">
    <location>
        <begin position="132"/>
        <end position="153"/>
    </location>
</feature>
<name>A0A660SCG9_UNCW3</name>
<evidence type="ECO:0000313" key="2">
    <source>
        <dbReference type="EMBL" id="RKX68387.1"/>
    </source>
</evidence>